<reference evidence="1 2" key="1">
    <citation type="submission" date="2014-04" db="EMBL/GenBank/DDBJ databases">
        <title>Evolutionary Origins and Diversification of the Mycorrhizal Mutualists.</title>
        <authorList>
            <consortium name="DOE Joint Genome Institute"/>
            <consortium name="Mycorrhizal Genomics Consortium"/>
            <person name="Kohler A."/>
            <person name="Kuo A."/>
            <person name="Nagy L.G."/>
            <person name="Floudas D."/>
            <person name="Copeland A."/>
            <person name="Barry K.W."/>
            <person name="Cichocki N."/>
            <person name="Veneault-Fourrey C."/>
            <person name="LaButti K."/>
            <person name="Lindquist E.A."/>
            <person name="Lipzen A."/>
            <person name="Lundell T."/>
            <person name="Morin E."/>
            <person name="Murat C."/>
            <person name="Riley R."/>
            <person name="Ohm R."/>
            <person name="Sun H."/>
            <person name="Tunlid A."/>
            <person name="Henrissat B."/>
            <person name="Grigoriev I.V."/>
            <person name="Hibbett D.S."/>
            <person name="Martin F."/>
        </authorList>
    </citation>
    <scope>NUCLEOTIDE SEQUENCE [LARGE SCALE GENOMIC DNA]</scope>
    <source>
        <strain evidence="1 2">FD-317 M1</strain>
    </source>
</reference>
<evidence type="ECO:0000313" key="1">
    <source>
        <dbReference type="EMBL" id="KIK53047.1"/>
    </source>
</evidence>
<accession>A0A0D0C5G7</accession>
<protein>
    <submittedName>
        <fullName evidence="1">Uncharacterized protein</fullName>
    </submittedName>
</protein>
<gene>
    <name evidence="1" type="ORF">GYMLUDRAFT_944913</name>
</gene>
<proteinExistence type="predicted"/>
<dbReference type="Proteomes" id="UP000053593">
    <property type="component" value="Unassembled WGS sequence"/>
</dbReference>
<sequence>MFALFLPPKPSPGSIPLQMPSTREAGKIIQAIPKILLAYFRLPATSQRDFWRGLRLIRCSRVSEYCYATGSLPSFGADPRVSCVVVNEHVIATIVKQNQLYRRGNYRSPMRATFRMEPLYIHIIPSTRARMHKVESLTFNPTVPTNTNPV</sequence>
<dbReference type="EMBL" id="KN834834">
    <property type="protein sequence ID" value="KIK53047.1"/>
    <property type="molecule type" value="Genomic_DNA"/>
</dbReference>
<dbReference type="HOGENOM" id="CLU_142377_0_0_1"/>
<evidence type="ECO:0000313" key="2">
    <source>
        <dbReference type="Proteomes" id="UP000053593"/>
    </source>
</evidence>
<name>A0A0D0C5G7_9AGAR</name>
<dbReference type="AlphaFoldDB" id="A0A0D0C5G7"/>
<keyword evidence="2" id="KW-1185">Reference proteome</keyword>
<organism evidence="1 2">
    <name type="scientific">Collybiopsis luxurians FD-317 M1</name>
    <dbReference type="NCBI Taxonomy" id="944289"/>
    <lineage>
        <taxon>Eukaryota</taxon>
        <taxon>Fungi</taxon>
        <taxon>Dikarya</taxon>
        <taxon>Basidiomycota</taxon>
        <taxon>Agaricomycotina</taxon>
        <taxon>Agaricomycetes</taxon>
        <taxon>Agaricomycetidae</taxon>
        <taxon>Agaricales</taxon>
        <taxon>Marasmiineae</taxon>
        <taxon>Omphalotaceae</taxon>
        <taxon>Collybiopsis</taxon>
        <taxon>Collybiopsis luxurians</taxon>
    </lineage>
</organism>